<dbReference type="Pfam" id="PF02686">
    <property type="entry name" value="GatC"/>
    <property type="match status" value="1"/>
</dbReference>
<dbReference type="Proteomes" id="UP000230956">
    <property type="component" value="Unassembled WGS sequence"/>
</dbReference>
<dbReference type="GO" id="GO:0005524">
    <property type="term" value="F:ATP binding"/>
    <property type="evidence" value="ECO:0007669"/>
    <property type="project" value="UniProtKB-KW"/>
</dbReference>
<dbReference type="EMBL" id="PFNG01000072">
    <property type="protein sequence ID" value="PIZ41010.1"/>
    <property type="molecule type" value="Genomic_DNA"/>
</dbReference>
<reference evidence="3" key="1">
    <citation type="submission" date="2017-09" db="EMBL/GenBank/DDBJ databases">
        <title>Depth-based differentiation of microbial function through sediment-hosted aquifers and enrichment of novel symbionts in the deep terrestrial subsurface.</title>
        <authorList>
            <person name="Probst A.J."/>
            <person name="Ladd B."/>
            <person name="Jarett J.K."/>
            <person name="Geller-Mcgrath D.E."/>
            <person name="Sieber C.M.K."/>
            <person name="Emerson J.B."/>
            <person name="Anantharaman K."/>
            <person name="Thomas B.C."/>
            <person name="Malmstrom R."/>
            <person name="Stieglmeier M."/>
            <person name="Klingl A."/>
            <person name="Woyke T."/>
            <person name="Ryan C.M."/>
            <person name="Banfield J.F."/>
        </authorList>
    </citation>
    <scope>NUCLEOTIDE SEQUENCE [LARGE SCALE GENOMIC DNA]</scope>
</reference>
<comment type="catalytic activity">
    <reaction evidence="1">
        <text>L-aspartyl-tRNA(Asn) + L-glutamine + ATP + H2O = L-asparaginyl-tRNA(Asn) + L-glutamate + ADP + phosphate + 2 H(+)</text>
        <dbReference type="Rhea" id="RHEA:14513"/>
        <dbReference type="Rhea" id="RHEA-COMP:9674"/>
        <dbReference type="Rhea" id="RHEA-COMP:9677"/>
        <dbReference type="ChEBI" id="CHEBI:15377"/>
        <dbReference type="ChEBI" id="CHEBI:15378"/>
        <dbReference type="ChEBI" id="CHEBI:29985"/>
        <dbReference type="ChEBI" id="CHEBI:30616"/>
        <dbReference type="ChEBI" id="CHEBI:43474"/>
        <dbReference type="ChEBI" id="CHEBI:58359"/>
        <dbReference type="ChEBI" id="CHEBI:78515"/>
        <dbReference type="ChEBI" id="CHEBI:78516"/>
        <dbReference type="ChEBI" id="CHEBI:456216"/>
    </reaction>
</comment>
<dbReference type="GO" id="GO:0050567">
    <property type="term" value="F:glutaminyl-tRNA synthase (glutamine-hydrolyzing) activity"/>
    <property type="evidence" value="ECO:0007669"/>
    <property type="project" value="UniProtKB-UniRule"/>
</dbReference>
<dbReference type="GO" id="GO:0016740">
    <property type="term" value="F:transferase activity"/>
    <property type="evidence" value="ECO:0007669"/>
    <property type="project" value="UniProtKB-KW"/>
</dbReference>
<dbReference type="Gene3D" id="1.10.20.60">
    <property type="entry name" value="Glu-tRNAGln amidotransferase C subunit, N-terminal domain"/>
    <property type="match status" value="1"/>
</dbReference>
<name>A0A2M7T9E4_9ACTN</name>
<proteinExistence type="inferred from homology"/>
<keyword evidence="2" id="KW-0808">Transferase</keyword>
<organism evidence="2 3">
    <name type="scientific">Candidatus Aquicultor secundus</name>
    <dbReference type="NCBI Taxonomy" id="1973895"/>
    <lineage>
        <taxon>Bacteria</taxon>
        <taxon>Bacillati</taxon>
        <taxon>Actinomycetota</taxon>
        <taxon>Candidatus Aquicultoria</taxon>
        <taxon>Candidatus Aquicultorales</taxon>
        <taxon>Candidatus Aquicultoraceae</taxon>
        <taxon>Candidatus Aquicultor</taxon>
    </lineage>
</organism>
<dbReference type="InterPro" id="IPR036113">
    <property type="entry name" value="Asp/Glu-ADT_sf_sub_c"/>
</dbReference>
<keyword evidence="1" id="KW-0547">Nucleotide-binding</keyword>
<keyword evidence="1" id="KW-0648">Protein biosynthesis</keyword>
<dbReference type="PANTHER" id="PTHR15004:SF0">
    <property type="entry name" value="GLUTAMYL-TRNA(GLN) AMIDOTRANSFERASE SUBUNIT C, MITOCHONDRIAL"/>
    <property type="match status" value="1"/>
</dbReference>
<dbReference type="GO" id="GO:0070681">
    <property type="term" value="P:glutaminyl-tRNAGln biosynthesis via transamidation"/>
    <property type="evidence" value="ECO:0007669"/>
    <property type="project" value="TreeGrafter"/>
</dbReference>
<gene>
    <name evidence="1 2" type="primary">gatC</name>
    <name evidence="2" type="ORF">COY37_02895</name>
</gene>
<evidence type="ECO:0000313" key="2">
    <source>
        <dbReference type="EMBL" id="PIZ41010.1"/>
    </source>
</evidence>
<evidence type="ECO:0000256" key="1">
    <source>
        <dbReference type="HAMAP-Rule" id="MF_00122"/>
    </source>
</evidence>
<comment type="caution">
    <text evidence="2">The sequence shown here is derived from an EMBL/GenBank/DDBJ whole genome shotgun (WGS) entry which is preliminary data.</text>
</comment>
<dbReference type="AlphaFoldDB" id="A0A2M7T9E4"/>
<accession>A0A2M7T9E4</accession>
<dbReference type="GO" id="GO:0006450">
    <property type="term" value="P:regulation of translational fidelity"/>
    <property type="evidence" value="ECO:0007669"/>
    <property type="project" value="InterPro"/>
</dbReference>
<comment type="similarity">
    <text evidence="1">Belongs to the GatC family.</text>
</comment>
<dbReference type="HAMAP" id="MF_00122">
    <property type="entry name" value="GatC"/>
    <property type="match status" value="1"/>
</dbReference>
<dbReference type="GO" id="GO:0006412">
    <property type="term" value="P:translation"/>
    <property type="evidence" value="ECO:0007669"/>
    <property type="project" value="UniProtKB-UniRule"/>
</dbReference>
<protein>
    <recommendedName>
        <fullName evidence="1">Aspartyl/glutamyl-tRNA(Asn/Gln) amidotransferase subunit C</fullName>
        <shortName evidence="1">Asp/Glu-ADT subunit C</shortName>
        <ecNumber evidence="1">6.3.5.-</ecNumber>
    </recommendedName>
</protein>
<dbReference type="RefSeq" id="WP_286678566.1">
    <property type="nucleotide sequence ID" value="NZ_MNXI01000092.1"/>
</dbReference>
<dbReference type="NCBIfam" id="TIGR00135">
    <property type="entry name" value="gatC"/>
    <property type="match status" value="1"/>
</dbReference>
<dbReference type="SUPFAM" id="SSF141000">
    <property type="entry name" value="Glu-tRNAGln amidotransferase C subunit"/>
    <property type="match status" value="1"/>
</dbReference>
<keyword evidence="1" id="KW-0067">ATP-binding</keyword>
<comment type="catalytic activity">
    <reaction evidence="1">
        <text>L-glutamyl-tRNA(Gln) + L-glutamine + ATP + H2O = L-glutaminyl-tRNA(Gln) + L-glutamate + ADP + phosphate + H(+)</text>
        <dbReference type="Rhea" id="RHEA:17521"/>
        <dbReference type="Rhea" id="RHEA-COMP:9681"/>
        <dbReference type="Rhea" id="RHEA-COMP:9684"/>
        <dbReference type="ChEBI" id="CHEBI:15377"/>
        <dbReference type="ChEBI" id="CHEBI:15378"/>
        <dbReference type="ChEBI" id="CHEBI:29985"/>
        <dbReference type="ChEBI" id="CHEBI:30616"/>
        <dbReference type="ChEBI" id="CHEBI:43474"/>
        <dbReference type="ChEBI" id="CHEBI:58359"/>
        <dbReference type="ChEBI" id="CHEBI:78520"/>
        <dbReference type="ChEBI" id="CHEBI:78521"/>
        <dbReference type="ChEBI" id="CHEBI:456216"/>
    </reaction>
</comment>
<comment type="subunit">
    <text evidence="1">Heterotrimer of A, B and C subunits.</text>
</comment>
<dbReference type="InterPro" id="IPR003837">
    <property type="entry name" value="GatC"/>
</dbReference>
<dbReference type="EC" id="6.3.5.-" evidence="1"/>
<dbReference type="GO" id="GO:0050566">
    <property type="term" value="F:asparaginyl-tRNA synthase (glutamine-hydrolyzing) activity"/>
    <property type="evidence" value="ECO:0007669"/>
    <property type="project" value="RHEA"/>
</dbReference>
<comment type="function">
    <text evidence="1">Allows the formation of correctly charged Asn-tRNA(Asn) or Gln-tRNA(Gln) through the transamidation of misacylated Asp-tRNA(Asn) or Glu-tRNA(Gln) in organisms which lack either or both of asparaginyl-tRNA or glutaminyl-tRNA synthetases. The reaction takes place in the presence of glutamine and ATP through an activated phospho-Asp-tRNA(Asn) or phospho-Glu-tRNA(Gln).</text>
</comment>
<sequence>MAISEKEVKHVAWLARLGLTDAEVEKFTRQLDVILEHAGKISSLDLAQIPPTSHAIPLKNVLREDRVGTCLTPEDALSNAPKTEDQAFAVPRIV</sequence>
<dbReference type="PANTHER" id="PTHR15004">
    <property type="entry name" value="GLUTAMYL-TRNA(GLN) AMIDOTRANSFERASE SUBUNIT C, MITOCHONDRIAL"/>
    <property type="match status" value="1"/>
</dbReference>
<evidence type="ECO:0000313" key="3">
    <source>
        <dbReference type="Proteomes" id="UP000230956"/>
    </source>
</evidence>
<keyword evidence="1 2" id="KW-0436">Ligase</keyword>